<reference evidence="2 3" key="1">
    <citation type="submission" date="2016-03" db="EMBL/GenBank/DDBJ databases">
        <authorList>
            <person name="Ploux O."/>
        </authorList>
    </citation>
    <scope>NUCLEOTIDE SEQUENCE [LARGE SCALE GENOMIC DNA]</scope>
    <source>
        <strain evidence="2 3">R-45363</strain>
    </source>
</reference>
<dbReference type="Proteomes" id="UP000078090">
    <property type="component" value="Unassembled WGS sequence"/>
</dbReference>
<evidence type="ECO:0000259" key="1">
    <source>
        <dbReference type="Pfam" id="PF20376"/>
    </source>
</evidence>
<dbReference type="Pfam" id="PF20376">
    <property type="entry name" value="DUF6671"/>
    <property type="match status" value="1"/>
</dbReference>
<dbReference type="InterPro" id="IPR046612">
    <property type="entry name" value="DUF6671"/>
</dbReference>
<protein>
    <recommendedName>
        <fullName evidence="1">DUF6671 domain-containing protein</fullName>
    </recommendedName>
</protein>
<comment type="caution">
    <text evidence="2">The sequence shown here is derived from an EMBL/GenBank/DDBJ whole genome shotgun (WGS) entry which is preliminary data.</text>
</comment>
<name>A0A177M7J5_METMH</name>
<gene>
    <name evidence="2" type="ORF">A1332_17015</name>
</gene>
<dbReference type="EMBL" id="LUUG01000088">
    <property type="protein sequence ID" value="OAI01696.1"/>
    <property type="molecule type" value="Genomic_DNA"/>
</dbReference>
<dbReference type="RefSeq" id="WP_082879731.1">
    <property type="nucleotide sequence ID" value="NZ_LUUG01000088.1"/>
</dbReference>
<dbReference type="OrthoDB" id="9793837at2"/>
<dbReference type="AlphaFoldDB" id="A0A177M7J5"/>
<sequence length="296" mass="32238">MTTSEDYNESSQALSANPSVYMEQSVALLTKHGKETPLSEVLGAGLGCRIKHVSEYDTDQFGTFTRDIARVGSQLEAARAKARMGMQLSSLPIGLASEGAFGPDPVSFLLPHNLELLLWIDAGLGIEVIATASGNTNFSHKTVCNWEEAKRFAELAGFPEHYLIVRPDDQHHPQFRKGLSNWDEFNGALEWALSLSSAGKVFIETDMRAFANPTRMLTIRRAAAALVQKLHSRCPACAAPGFANSGVIRGLPCEDCGQPTEQARADIIACVRCTHQILVNRDRQFAAAGNCDYCNP</sequence>
<feature type="domain" description="DUF6671" evidence="1">
    <location>
        <begin position="81"/>
        <end position="296"/>
    </location>
</feature>
<evidence type="ECO:0000313" key="2">
    <source>
        <dbReference type="EMBL" id="OAI01696.1"/>
    </source>
</evidence>
<accession>A0A177M7J5</accession>
<evidence type="ECO:0000313" key="3">
    <source>
        <dbReference type="Proteomes" id="UP000078090"/>
    </source>
</evidence>
<organism evidence="2 3">
    <name type="scientific">Methylomonas methanica</name>
    <dbReference type="NCBI Taxonomy" id="421"/>
    <lineage>
        <taxon>Bacteria</taxon>
        <taxon>Pseudomonadati</taxon>
        <taxon>Pseudomonadota</taxon>
        <taxon>Gammaproteobacteria</taxon>
        <taxon>Methylococcales</taxon>
        <taxon>Methylococcaceae</taxon>
        <taxon>Methylomonas</taxon>
    </lineage>
</organism>
<proteinExistence type="predicted"/>